<keyword evidence="4" id="KW-1185">Reference proteome</keyword>
<reference evidence="3 4" key="1">
    <citation type="submission" date="2022-01" db="EMBL/GenBank/DDBJ databases">
        <title>A chromosomal length assembly of Cordylochernes scorpioides.</title>
        <authorList>
            <person name="Zeh D."/>
            <person name="Zeh J."/>
        </authorList>
    </citation>
    <scope>NUCLEOTIDE SEQUENCE [LARGE SCALE GENOMIC DNA]</scope>
    <source>
        <strain evidence="3">IN4F17</strain>
        <tissue evidence="3">Whole Body</tissue>
    </source>
</reference>
<evidence type="ECO:0000313" key="4">
    <source>
        <dbReference type="Proteomes" id="UP001235939"/>
    </source>
</evidence>
<dbReference type="InterPro" id="IPR008266">
    <property type="entry name" value="Tyr_kinase_AS"/>
</dbReference>
<name>A0ABY6LFY3_9ARAC</name>
<organism evidence="3 4">
    <name type="scientific">Cordylochernes scorpioides</name>
    <dbReference type="NCBI Taxonomy" id="51811"/>
    <lineage>
        <taxon>Eukaryota</taxon>
        <taxon>Metazoa</taxon>
        <taxon>Ecdysozoa</taxon>
        <taxon>Arthropoda</taxon>
        <taxon>Chelicerata</taxon>
        <taxon>Arachnida</taxon>
        <taxon>Pseudoscorpiones</taxon>
        <taxon>Cheliferoidea</taxon>
        <taxon>Chernetidae</taxon>
        <taxon>Cordylochernes</taxon>
    </lineage>
</organism>
<evidence type="ECO:0000256" key="1">
    <source>
        <dbReference type="SAM" id="MobiDB-lite"/>
    </source>
</evidence>
<dbReference type="InterPro" id="IPR011009">
    <property type="entry name" value="Kinase-like_dom_sf"/>
</dbReference>
<dbReference type="PRINTS" id="PR00109">
    <property type="entry name" value="TYRKINASE"/>
</dbReference>
<dbReference type="InterPro" id="IPR000719">
    <property type="entry name" value="Prot_kinase_dom"/>
</dbReference>
<feature type="region of interest" description="Disordered" evidence="1">
    <location>
        <begin position="479"/>
        <end position="498"/>
    </location>
</feature>
<protein>
    <submittedName>
        <fullName evidence="3">CENPA</fullName>
    </submittedName>
</protein>
<evidence type="ECO:0000259" key="2">
    <source>
        <dbReference type="PROSITE" id="PS50011"/>
    </source>
</evidence>
<dbReference type="Pfam" id="PF07714">
    <property type="entry name" value="PK_Tyr_Ser-Thr"/>
    <property type="match status" value="1"/>
</dbReference>
<proteinExistence type="predicted"/>
<dbReference type="Gene3D" id="1.10.510.10">
    <property type="entry name" value="Transferase(Phosphotransferase) domain 1"/>
    <property type="match status" value="1"/>
</dbReference>
<sequence length="498" mass="56166">MLQWPPIFAKVQPHQRVQVTKRGSGTFYGTPAQSTAAETIQFEPLPDIHSRWAVRPSSTPPRPAYYSLVVADHMPLQDWFEDPQSNFPRSQLQYLRELGAGWFGRVVEGEAQGLVPGGTRSPVVVRILREDASPSDHMYFLHDAQLYRDMEHPNILRLFGHCLETDPFLIIMEYCPMNRKNADMLLQQGILLSMAFNIASALQYMHERGYVHMDLAARNCLVTAGGQVKSDYYYLGSVALPLRWCSPECLVVADTTIEFKRLTRESNIWSFGVLVWELLEFGTLPYPSLSDDQVLQKVVVERSVGLERPKISCPFRDHIYQVIQLCSQSPEDRPSIHKLVCYFSHLKDHQGPEDNMKFEDRWNAIQAAAGAEVNHDLHSMVSGGVPSLQFESNFVVGPLSGSLQNLRGSLEDLGTSSYSSICEDIMALRADLTTRPPEESLDSWNKNLDSLNSLDLQLTRSQQNVSEFFKLTLIDGVDTASSDSDNTTEQNNNINHVS</sequence>
<dbReference type="Gene3D" id="3.30.200.20">
    <property type="entry name" value="Phosphorylase Kinase, domain 1"/>
    <property type="match status" value="1"/>
</dbReference>
<dbReference type="PANTHER" id="PTHR24417">
    <property type="entry name" value="SERINE/THREONINE-PROTEIN KINASE LMTK1"/>
    <property type="match status" value="1"/>
</dbReference>
<feature type="domain" description="Protein kinase" evidence="2">
    <location>
        <begin position="92"/>
        <end position="346"/>
    </location>
</feature>
<dbReference type="EMBL" id="CP092879">
    <property type="protein sequence ID" value="UYV79594.1"/>
    <property type="molecule type" value="Genomic_DNA"/>
</dbReference>
<dbReference type="PROSITE" id="PS50011">
    <property type="entry name" value="PROTEIN_KINASE_DOM"/>
    <property type="match status" value="1"/>
</dbReference>
<gene>
    <name evidence="3" type="ORF">LAZ67_17003199</name>
</gene>
<dbReference type="PANTHER" id="PTHR24417:SF7">
    <property type="entry name" value="CHROMATIN MODIFICATION-RELATED PROTEIN EAF1"/>
    <property type="match status" value="1"/>
</dbReference>
<dbReference type="SUPFAM" id="SSF56112">
    <property type="entry name" value="Protein kinase-like (PK-like)"/>
    <property type="match status" value="1"/>
</dbReference>
<accession>A0ABY6LFY3</accession>
<evidence type="ECO:0000313" key="3">
    <source>
        <dbReference type="EMBL" id="UYV79594.1"/>
    </source>
</evidence>
<dbReference type="PROSITE" id="PS00109">
    <property type="entry name" value="PROTEIN_KINASE_TYR"/>
    <property type="match status" value="1"/>
</dbReference>
<dbReference type="InterPro" id="IPR001245">
    <property type="entry name" value="Ser-Thr/Tyr_kinase_cat_dom"/>
</dbReference>
<dbReference type="Proteomes" id="UP001235939">
    <property type="component" value="Chromosome 17"/>
</dbReference>